<gene>
    <name evidence="2" type="ORF">BN1204_033260</name>
</gene>
<feature type="region of interest" description="Disordered" evidence="1">
    <location>
        <begin position="562"/>
        <end position="639"/>
    </location>
</feature>
<dbReference type="EMBL" id="LN714483">
    <property type="protein sequence ID" value="CEL67526.1"/>
    <property type="molecule type" value="Genomic_DNA"/>
</dbReference>
<organism evidence="2">
    <name type="scientific">Neospora caninum (strain Liverpool)</name>
    <dbReference type="NCBI Taxonomy" id="572307"/>
    <lineage>
        <taxon>Eukaryota</taxon>
        <taxon>Sar</taxon>
        <taxon>Alveolata</taxon>
        <taxon>Apicomplexa</taxon>
        <taxon>Conoidasida</taxon>
        <taxon>Coccidia</taxon>
        <taxon>Eucoccidiorida</taxon>
        <taxon>Eimeriorina</taxon>
        <taxon>Sarcocystidae</taxon>
        <taxon>Neospora</taxon>
    </lineage>
</organism>
<dbReference type="AlphaFoldDB" id="A0A0F7UER8"/>
<feature type="compositionally biased region" description="Low complexity" evidence="1">
    <location>
        <begin position="1"/>
        <end position="13"/>
    </location>
</feature>
<feature type="compositionally biased region" description="Low complexity" evidence="1">
    <location>
        <begin position="192"/>
        <end position="254"/>
    </location>
</feature>
<feature type="region of interest" description="Disordered" evidence="1">
    <location>
        <begin position="882"/>
        <end position="949"/>
    </location>
</feature>
<feature type="compositionally biased region" description="Polar residues" evidence="1">
    <location>
        <begin position="59"/>
        <end position="71"/>
    </location>
</feature>
<feature type="compositionally biased region" description="Basic and acidic residues" evidence="1">
    <location>
        <begin position="592"/>
        <end position="628"/>
    </location>
</feature>
<proteinExistence type="predicted"/>
<feature type="compositionally biased region" description="Polar residues" evidence="1">
    <location>
        <begin position="826"/>
        <end position="836"/>
    </location>
</feature>
<feature type="region of interest" description="Disordered" evidence="1">
    <location>
        <begin position="336"/>
        <end position="378"/>
    </location>
</feature>
<sequence length="1135" mass="120693">MLRRSSASLPPAARSRHRGAVRVSAQPPAHQRSQQNFASLAEIPGSQVREVSHVAEDPNPSQGRRQPSASVGETCLWGSNPCRQLWPGRRAPSVESRLPSSLNLQWQAFPQPLGSAFSSSSFSTQQSVSTSPSSLASSSLSFSTRLTTSQSRSLCPFRTSSYLLAFHRRLAATPVHGRKSVDPFPPSTSAEPFSDSPDPSPSSSPSSSPSLSHSASSQPSSDSASPSSPHFTSSPLSPYSQEAASSFSSSDSPQPEIPDFLLPFLPSTVGRNRLRRQTERVASRAALVRRASRLSHVNLTLALHQLSMDASTAARHAAVAAVLRAIVADKRPTRLRGSLSLSPSAASTLSPSPSPFSAPPTEARCRAAHPSAGRSTVSPSLLSLSSHLAADLPDGAESADGIADAVQVWGELADLNREEEVALWQLLLERLQEIEASVTPTEQVIILDALARLPPQLLFTSVKAHGAEPAASPSLFCDRVHATARRLMGRMAHQVSVLPVAALAVILRAAAVLDVPHAGLLGAVSVALQSERNSAPFEDKRSLGSRAGHASRAAGCAELDSGAVGHQREQGNSAKQREAREAETGTALGRAEQGEGRGDLGNREEHSDGCDRCAERGDGKRQAEAGTREDEEESTREQHLGGRGICAVVYGHLALNKHGFAFDPIPFLQQFLSPQVCATLSPTRAAALATYGRHCLEAHLAGVEDPHHARKLKAIARRSDERDRDTRQLRGFTQEEPEMSRVRLLCALTPLVHRLLQIQSGRTAPSSAAPSSPASALLCLGASTPPSASLFSSLLSLTPTNLNRPWYTHLAMLEEEPEDRGPKAETQGQTTRPFTSLFSPGEVTAAAAFACAYLVSFQRLRRMPKGGACDLRSIDACTLKESGSDDAADQTRGSGGGAASRRTGEADTGAETFEERGQARVKPRQRARGSGGEGEATTTESHADEDACGLQRGAEESSRLLRSFAEALPSLLGRMSGADAAAIFSGLHRLGCLDTWTAEALADVMERELNRTSPATQRHSAPWGARRPGLPTFWSEERLAFPLLLHDALHFLEAAVAGGILCRRSLLLHALAANLAREASSLSEAQKRRLVLVCDSLGLGVLCDAAVNTHADCPDDKMHFRAVHAASDGGADACR</sequence>
<feature type="region of interest" description="Disordered" evidence="1">
    <location>
        <begin position="176"/>
        <end position="254"/>
    </location>
</feature>
<name>A0A0F7UER8_NEOCL</name>
<accession>A0A0F7UER8</accession>
<feature type="region of interest" description="Disordered" evidence="1">
    <location>
        <begin position="816"/>
        <end position="836"/>
    </location>
</feature>
<feature type="compositionally biased region" description="Low complexity" evidence="1">
    <location>
        <begin position="336"/>
        <end position="351"/>
    </location>
</feature>
<feature type="region of interest" description="Disordered" evidence="1">
    <location>
        <begin position="1"/>
        <end position="72"/>
    </location>
</feature>
<evidence type="ECO:0000256" key="1">
    <source>
        <dbReference type="SAM" id="MobiDB-lite"/>
    </source>
</evidence>
<evidence type="ECO:0000313" key="2">
    <source>
        <dbReference type="EMBL" id="CEL67526.1"/>
    </source>
</evidence>
<reference evidence="2" key="1">
    <citation type="journal article" date="2015" name="PLoS ONE">
        <title>Comprehensive Evaluation of Toxoplasma gondii VEG and Neospora caninum LIV Genomes with Tachyzoite Stage Transcriptome and Proteome Defines Novel Transcript Features.</title>
        <authorList>
            <person name="Ramaprasad A."/>
            <person name="Mourier T."/>
            <person name="Naeem R."/>
            <person name="Malas T.B."/>
            <person name="Moussa E."/>
            <person name="Panigrahi A."/>
            <person name="Vermont S.J."/>
            <person name="Otto T.D."/>
            <person name="Wastling J."/>
            <person name="Pain A."/>
        </authorList>
    </citation>
    <scope>NUCLEOTIDE SEQUENCE</scope>
    <source>
        <strain evidence="2">Liverpool</strain>
    </source>
</reference>
<protein>
    <submittedName>
        <fullName evidence="2">Uncharacterized protein</fullName>
    </submittedName>
</protein>
<feature type="region of interest" description="Disordered" evidence="1">
    <location>
        <begin position="120"/>
        <end position="139"/>
    </location>
</feature>